<evidence type="ECO:0000313" key="7">
    <source>
        <dbReference type="Proteomes" id="UP001062263"/>
    </source>
</evidence>
<dbReference type="Proteomes" id="UP001062263">
    <property type="component" value="Chromosome"/>
</dbReference>
<dbReference type="RefSeq" id="WP_257227046.1">
    <property type="nucleotide sequence ID" value="NZ_AP025943.1"/>
</dbReference>
<feature type="active site" description="Proton acceptor; specific for D-alanine" evidence="4">
    <location>
        <position position="54"/>
    </location>
</feature>
<dbReference type="SUPFAM" id="SSF51419">
    <property type="entry name" value="PLP-binding barrel"/>
    <property type="match status" value="1"/>
</dbReference>
<dbReference type="HAMAP" id="MF_01201">
    <property type="entry name" value="Ala_racemase"/>
    <property type="match status" value="1"/>
</dbReference>
<keyword evidence="2 4" id="KW-0663">Pyridoxal phosphate</keyword>
<dbReference type="NCBIfam" id="TIGR00492">
    <property type="entry name" value="alr"/>
    <property type="match status" value="1"/>
</dbReference>
<dbReference type="PANTHER" id="PTHR30511">
    <property type="entry name" value="ALANINE RACEMASE"/>
    <property type="match status" value="1"/>
</dbReference>
<dbReference type="CDD" id="cd00430">
    <property type="entry name" value="PLPDE_III_AR"/>
    <property type="match status" value="1"/>
</dbReference>
<feature type="domain" description="Alanine racemase C-terminal" evidence="5">
    <location>
        <begin position="257"/>
        <end position="382"/>
    </location>
</feature>
<evidence type="ECO:0000256" key="3">
    <source>
        <dbReference type="ARBA" id="ARBA00023235"/>
    </source>
</evidence>
<evidence type="ECO:0000256" key="4">
    <source>
        <dbReference type="HAMAP-Rule" id="MF_01201"/>
    </source>
</evidence>
<dbReference type="EMBL" id="AP025943">
    <property type="protein sequence ID" value="BDL44832.1"/>
    <property type="molecule type" value="Genomic_DNA"/>
</dbReference>
<dbReference type="EC" id="5.1.1.1" evidence="4"/>
<dbReference type="Gene3D" id="3.20.20.10">
    <property type="entry name" value="Alanine racemase"/>
    <property type="match status" value="1"/>
</dbReference>
<gene>
    <name evidence="6" type="ORF">Abiwalacus_24060</name>
</gene>
<dbReference type="SUPFAM" id="SSF50621">
    <property type="entry name" value="Alanine racemase C-terminal domain-like"/>
    <property type="match status" value="1"/>
</dbReference>
<name>A0ABN6QM14_9BACT</name>
<comment type="catalytic activity">
    <reaction evidence="4">
        <text>L-alanine = D-alanine</text>
        <dbReference type="Rhea" id="RHEA:20249"/>
        <dbReference type="ChEBI" id="CHEBI:57416"/>
        <dbReference type="ChEBI" id="CHEBI:57972"/>
        <dbReference type="EC" id="5.1.1.1"/>
    </reaction>
</comment>
<keyword evidence="3 4" id="KW-0413">Isomerase</keyword>
<dbReference type="PRINTS" id="PR00992">
    <property type="entry name" value="ALARACEMASE"/>
</dbReference>
<sequence length="383" mass="41916">MTRTLSYFNLPPFSAMPATSPPRAWAEIDLGAIRHNLNVVKQAAKGEYYMPVVKASAYGHGLEQVCRALDAEGIAFFGVANVGEARRISQAGCRTRPYILGPSFPEEREEIVLNGWRSFISTMEEAVHYNSLARLYGKTLPIHISVDTGMGRGGFLPDQLEELLSRLGELDSLYMEGLGAHLPCADEDRETTLEQIACFERMAARIREKLPLKFCHLANSAASLDYDIPSNNLCRPGLVLYGFSPIPSPWEAQLKPAMSLFSRLTVARTLPAGHGISYGGTFVTDHPTKVATVGIGYADGYLRSLAHKGARVMVEGISCPLLGRVTMDQIMVDVSRVPSPEPGMTVEIMGPNIPVTELAEKAGTISWEIFTGIGPRVPRHYTH</sequence>
<feature type="active site" description="Proton acceptor; specific for L-alanine" evidence="4">
    <location>
        <position position="278"/>
    </location>
</feature>
<dbReference type="Pfam" id="PF00842">
    <property type="entry name" value="Ala_racemase_C"/>
    <property type="match status" value="1"/>
</dbReference>
<dbReference type="Gene3D" id="2.40.37.10">
    <property type="entry name" value="Lyase, Ornithine Decarboxylase, Chain A, domain 1"/>
    <property type="match status" value="1"/>
</dbReference>
<evidence type="ECO:0000259" key="5">
    <source>
        <dbReference type="SMART" id="SM01005"/>
    </source>
</evidence>
<proteinExistence type="inferred from homology"/>
<accession>A0ABN6QM14</accession>
<comment type="function">
    <text evidence="4">Catalyzes the interconversion of L-alanine and D-alanine. May also act on other amino acids.</text>
</comment>
<dbReference type="InterPro" id="IPR000821">
    <property type="entry name" value="Ala_racemase"/>
</dbReference>
<dbReference type="InterPro" id="IPR029066">
    <property type="entry name" value="PLP-binding_barrel"/>
</dbReference>
<comment type="pathway">
    <text evidence="4">Amino-acid biosynthesis; D-alanine biosynthesis; D-alanine from L-alanine: step 1/1.</text>
</comment>
<dbReference type="InterPro" id="IPR001608">
    <property type="entry name" value="Ala_racemase_N"/>
</dbReference>
<organism evidence="6 7">
    <name type="scientific">Akkermansia biwaensis</name>
    <dbReference type="NCBI Taxonomy" id="2946555"/>
    <lineage>
        <taxon>Bacteria</taxon>
        <taxon>Pseudomonadati</taxon>
        <taxon>Verrucomicrobiota</taxon>
        <taxon>Verrucomicrobiia</taxon>
        <taxon>Verrucomicrobiales</taxon>
        <taxon>Akkermansiaceae</taxon>
        <taxon>Akkermansia</taxon>
    </lineage>
</organism>
<comment type="cofactor">
    <cofactor evidence="1 4">
        <name>pyridoxal 5'-phosphate</name>
        <dbReference type="ChEBI" id="CHEBI:597326"/>
    </cofactor>
</comment>
<dbReference type="SMART" id="SM01005">
    <property type="entry name" value="Ala_racemase_C"/>
    <property type="match status" value="1"/>
</dbReference>
<feature type="binding site" evidence="4">
    <location>
        <position position="327"/>
    </location>
    <ligand>
        <name>substrate</name>
    </ligand>
</feature>
<evidence type="ECO:0000313" key="6">
    <source>
        <dbReference type="EMBL" id="BDL44832.1"/>
    </source>
</evidence>
<dbReference type="InterPro" id="IPR011079">
    <property type="entry name" value="Ala_racemase_C"/>
</dbReference>
<feature type="binding site" evidence="4">
    <location>
        <position position="152"/>
    </location>
    <ligand>
        <name>substrate</name>
    </ligand>
</feature>
<evidence type="ECO:0000256" key="1">
    <source>
        <dbReference type="ARBA" id="ARBA00001933"/>
    </source>
</evidence>
<dbReference type="PANTHER" id="PTHR30511:SF0">
    <property type="entry name" value="ALANINE RACEMASE, CATABOLIC-RELATED"/>
    <property type="match status" value="1"/>
</dbReference>
<dbReference type="InterPro" id="IPR009006">
    <property type="entry name" value="Ala_racemase/Decarboxylase_C"/>
</dbReference>
<protein>
    <recommendedName>
        <fullName evidence="4">Alanine racemase</fullName>
        <ecNumber evidence="4">5.1.1.1</ecNumber>
    </recommendedName>
</protein>
<evidence type="ECO:0000256" key="2">
    <source>
        <dbReference type="ARBA" id="ARBA00022898"/>
    </source>
</evidence>
<dbReference type="Pfam" id="PF01168">
    <property type="entry name" value="Ala_racemase_N"/>
    <property type="match status" value="1"/>
</dbReference>
<keyword evidence="7" id="KW-1185">Reference proteome</keyword>
<comment type="similarity">
    <text evidence="4">Belongs to the alanine racemase family.</text>
</comment>
<feature type="modified residue" description="N6-(pyridoxal phosphate)lysine" evidence="4">
    <location>
        <position position="54"/>
    </location>
</feature>
<reference evidence="6" key="1">
    <citation type="submission" date="2022-06" db="EMBL/GenBank/DDBJ databases">
        <title>Akkermansia biwalacus sp. nov., an anaerobic mucin-degrading bacterium isolated from human intestine.</title>
        <authorList>
            <person name="Kobayashi Y."/>
            <person name="Inoue S."/>
            <person name="Kawahara T."/>
            <person name="Kohda N."/>
        </authorList>
    </citation>
    <scope>NUCLEOTIDE SEQUENCE</scope>
    <source>
        <strain evidence="6">WON2089</strain>
    </source>
</reference>